<dbReference type="KEGG" id="thao:NI17_005830"/>
<dbReference type="EMBL" id="CP063196">
    <property type="protein sequence ID" value="UOE20720.1"/>
    <property type="molecule type" value="Genomic_DNA"/>
</dbReference>
<dbReference type="RefSeq" id="WP_068692439.1">
    <property type="nucleotide sequence ID" value="NZ_CP063196.1"/>
</dbReference>
<dbReference type="AlphaFoldDB" id="A0A399G6S0"/>
<gene>
    <name evidence="1" type="ORF">NI17_005830</name>
</gene>
<name>A0A399G6S0_9ACTN</name>
<keyword evidence="2" id="KW-1185">Reference proteome</keyword>
<reference evidence="1" key="1">
    <citation type="submission" date="2020-10" db="EMBL/GenBank/DDBJ databases">
        <title>De novo genome project of the cellulose decomposer Thermobifida halotolerans type strain.</title>
        <authorList>
            <person name="Nagy I."/>
            <person name="Horvath B."/>
            <person name="Kukolya J."/>
            <person name="Nagy I."/>
            <person name="Orsini M."/>
        </authorList>
    </citation>
    <scope>NUCLEOTIDE SEQUENCE</scope>
    <source>
        <strain evidence="1">DSM 44931</strain>
    </source>
</reference>
<dbReference type="OrthoDB" id="2991218at2"/>
<dbReference type="Proteomes" id="UP000265719">
    <property type="component" value="Chromosome"/>
</dbReference>
<organism evidence="1 2">
    <name type="scientific">Thermobifida halotolerans</name>
    <dbReference type="NCBI Taxonomy" id="483545"/>
    <lineage>
        <taxon>Bacteria</taxon>
        <taxon>Bacillati</taxon>
        <taxon>Actinomycetota</taxon>
        <taxon>Actinomycetes</taxon>
        <taxon>Streptosporangiales</taxon>
        <taxon>Nocardiopsidaceae</taxon>
        <taxon>Thermobifida</taxon>
    </lineage>
</organism>
<sequence>MDRKKLALLAFAVPACALTAAAPAHAGDAAVLHADLAEVNDSGAAGTAKVTVEGTRVTVRIETSGLLADAPHAQHFHIGGKYMCAPPEAADDITDDGRLSTTEGAPYYGPVKVSLTTEGDTSPASSLAVDRMPVADAHGTVSYHRTFTVSEDVAAAIRAGKAVIEQHGVDYNGNGLYDFEAAGKSDLDPSLPAEATNPAACGELTPVPKGGMAAGAGGAAATGPNAGMLATGMVLAAAVGGGLAARRRFGESA</sequence>
<proteinExistence type="predicted"/>
<accession>A0A399G6S0</accession>
<protein>
    <submittedName>
        <fullName evidence="1">CHRD domain-containing protein</fullName>
    </submittedName>
</protein>
<evidence type="ECO:0000313" key="1">
    <source>
        <dbReference type="EMBL" id="UOE20720.1"/>
    </source>
</evidence>
<evidence type="ECO:0000313" key="2">
    <source>
        <dbReference type="Proteomes" id="UP000265719"/>
    </source>
</evidence>